<reference evidence="9 10" key="1">
    <citation type="submission" date="2024-04" db="EMBL/GenBank/DDBJ databases">
        <title>Human intestinal bacterial collection.</title>
        <authorList>
            <person name="Pauvert C."/>
            <person name="Hitch T.C.A."/>
            <person name="Clavel T."/>
        </authorList>
    </citation>
    <scope>NUCLEOTIDE SEQUENCE [LARGE SCALE GENOMIC DNA]</scope>
    <source>
        <strain evidence="9 10">CLA-AA-H197</strain>
    </source>
</reference>
<evidence type="ECO:0000256" key="3">
    <source>
        <dbReference type="ARBA" id="ARBA00022989"/>
    </source>
</evidence>
<keyword evidence="10" id="KW-1185">Reference proteome</keyword>
<dbReference type="NCBIfam" id="TIGR00247">
    <property type="entry name" value="endolytic transglycosylase MltG"/>
    <property type="match status" value="1"/>
</dbReference>
<comment type="subcellular location">
    <subcellularLocation>
        <location evidence="7">Cell membrane</location>
        <topology evidence="7">Single-pass membrane protein</topology>
    </subcellularLocation>
</comment>
<dbReference type="PANTHER" id="PTHR30518:SF2">
    <property type="entry name" value="ENDOLYTIC MUREIN TRANSGLYCOSYLASE"/>
    <property type="match status" value="1"/>
</dbReference>
<feature type="compositionally biased region" description="Polar residues" evidence="8">
    <location>
        <begin position="63"/>
        <end position="75"/>
    </location>
</feature>
<evidence type="ECO:0000256" key="4">
    <source>
        <dbReference type="ARBA" id="ARBA00023136"/>
    </source>
</evidence>
<evidence type="ECO:0000256" key="7">
    <source>
        <dbReference type="HAMAP-Rule" id="MF_02065"/>
    </source>
</evidence>
<keyword evidence="3 7" id="KW-1133">Transmembrane helix</keyword>
<dbReference type="EC" id="4.2.2.29" evidence="7"/>
<evidence type="ECO:0000313" key="9">
    <source>
        <dbReference type="EMBL" id="MEQ2637996.1"/>
    </source>
</evidence>
<dbReference type="PANTHER" id="PTHR30518">
    <property type="entry name" value="ENDOLYTIC MUREIN TRANSGLYCOSYLASE"/>
    <property type="match status" value="1"/>
</dbReference>
<comment type="function">
    <text evidence="7">Functions as a peptidoglycan terminase that cleaves nascent peptidoglycan strands endolytically to terminate their elongation.</text>
</comment>
<comment type="similarity">
    <text evidence="7">Belongs to the transglycosylase MltG family.</text>
</comment>
<feature type="site" description="Important for catalytic activity" evidence="7">
    <location>
        <position position="331"/>
    </location>
</feature>
<evidence type="ECO:0000256" key="5">
    <source>
        <dbReference type="ARBA" id="ARBA00023239"/>
    </source>
</evidence>
<evidence type="ECO:0000256" key="6">
    <source>
        <dbReference type="ARBA" id="ARBA00023316"/>
    </source>
</evidence>
<keyword evidence="5 7" id="KW-0456">Lyase</keyword>
<dbReference type="HAMAP" id="MF_02065">
    <property type="entry name" value="MltG"/>
    <property type="match status" value="1"/>
</dbReference>
<dbReference type="EMBL" id="JBBNGS010000011">
    <property type="protein sequence ID" value="MEQ2637996.1"/>
    <property type="molecule type" value="Genomic_DNA"/>
</dbReference>
<organism evidence="9 10">
    <name type="scientific">Paratractidigestivibacter faecalis</name>
    <dbReference type="NCBI Taxonomy" id="2292441"/>
    <lineage>
        <taxon>Bacteria</taxon>
        <taxon>Bacillati</taxon>
        <taxon>Actinomycetota</taxon>
        <taxon>Coriobacteriia</taxon>
        <taxon>Coriobacteriales</taxon>
        <taxon>Atopobiaceae</taxon>
        <taxon>Paratractidigestivibacter</taxon>
    </lineage>
</organism>
<protein>
    <recommendedName>
        <fullName evidence="7">Endolytic murein transglycosylase</fullName>
        <ecNumber evidence="7">4.2.2.29</ecNumber>
    </recommendedName>
    <alternativeName>
        <fullName evidence="7">Peptidoglycan lytic transglycosylase</fullName>
    </alternativeName>
    <alternativeName>
        <fullName evidence="7">Peptidoglycan polymerization terminase</fullName>
    </alternativeName>
</protein>
<dbReference type="Pfam" id="PF02618">
    <property type="entry name" value="YceG"/>
    <property type="match status" value="1"/>
</dbReference>
<feature type="region of interest" description="Disordered" evidence="8">
    <location>
        <begin position="1"/>
        <end position="91"/>
    </location>
</feature>
<proteinExistence type="inferred from homology"/>
<evidence type="ECO:0000256" key="2">
    <source>
        <dbReference type="ARBA" id="ARBA00022692"/>
    </source>
</evidence>
<sequence>MSRPNGQAPRHAAHFGGSGQAPHTPQARQRTSGTTRPASRMRPQAAPGRRAGSTGAVGARSALGSTGVSSRTAQATRRAGSGNVRKRGKQGRASALPLVIGGIVAAAAVIGLVVLLVIPRLTGSASSDGDKQQITAGQVVEVTIPDGSGASAIAQALYDAGVIESKSDFLNQVRRTNSELGLKSGTYSLVTGDSLDNIIQLLSRGPNSTAATLTIPEGFTVAKVASAVESQFGISAEDFTAQAKASNYVADYPFLAAAKNDSLEGYLFPKTYDFSGKDVTSDLVIRTMLSQWQTEMAGIDFDAAIASLKSRFQMDFTQEDILTVASIVERETNSDDDRATVASVFYNRLAVGMPLQSDATTAYYKGGDFSAADLKDDNEWNTYTRTGLTPTPICSPGLASIQAACNPEDTSYYYFFISGDYHAFSETYEQHQQAIDARPQ</sequence>
<keyword evidence="4 7" id="KW-0472">Membrane</keyword>
<name>A0ABV1IIV9_9ACTN</name>
<accession>A0ABV1IIV9</accession>
<evidence type="ECO:0000256" key="1">
    <source>
        <dbReference type="ARBA" id="ARBA00022475"/>
    </source>
</evidence>
<keyword evidence="1 7" id="KW-1003">Cell membrane</keyword>
<keyword evidence="2 7" id="KW-0812">Transmembrane</keyword>
<dbReference type="CDD" id="cd08010">
    <property type="entry name" value="MltG_like"/>
    <property type="match status" value="1"/>
</dbReference>
<dbReference type="RefSeq" id="WP_349182577.1">
    <property type="nucleotide sequence ID" value="NZ_JBBNGS010000011.1"/>
</dbReference>
<evidence type="ECO:0000256" key="8">
    <source>
        <dbReference type="SAM" id="MobiDB-lite"/>
    </source>
</evidence>
<dbReference type="Gene3D" id="3.30.1490.480">
    <property type="entry name" value="Endolytic murein transglycosylase"/>
    <property type="match status" value="1"/>
</dbReference>
<comment type="catalytic activity">
    <reaction evidence="7">
        <text>a peptidoglycan chain = a peptidoglycan chain with N-acetyl-1,6-anhydromuramyl-[peptide] at the reducing end + a peptidoglycan chain with N-acetylglucosamine at the non-reducing end.</text>
        <dbReference type="EC" id="4.2.2.29"/>
    </reaction>
</comment>
<gene>
    <name evidence="7 9" type="primary">mltG</name>
    <name evidence="9" type="ORF">AAAT05_06555</name>
</gene>
<keyword evidence="6 7" id="KW-0961">Cell wall biogenesis/degradation</keyword>
<dbReference type="Proteomes" id="UP001478817">
    <property type="component" value="Unassembled WGS sequence"/>
</dbReference>
<comment type="caution">
    <text evidence="9">The sequence shown here is derived from an EMBL/GenBank/DDBJ whole genome shotgun (WGS) entry which is preliminary data.</text>
</comment>
<feature type="transmembrane region" description="Helical" evidence="7">
    <location>
        <begin position="95"/>
        <end position="118"/>
    </location>
</feature>
<dbReference type="InterPro" id="IPR003770">
    <property type="entry name" value="MLTG-like"/>
</dbReference>
<evidence type="ECO:0000313" key="10">
    <source>
        <dbReference type="Proteomes" id="UP001478817"/>
    </source>
</evidence>
<feature type="compositionally biased region" description="Polar residues" evidence="8">
    <location>
        <begin position="21"/>
        <end position="37"/>
    </location>
</feature>